<feature type="region of interest" description="Disordered" evidence="1">
    <location>
        <begin position="26"/>
        <end position="52"/>
    </location>
</feature>
<evidence type="ECO:0000313" key="2">
    <source>
        <dbReference type="EMBL" id="EFA44699.1"/>
    </source>
</evidence>
<accession>D1PUX9</accession>
<reference evidence="2 3" key="1">
    <citation type="submission" date="2009-10" db="EMBL/GenBank/DDBJ databases">
        <authorList>
            <person name="Qin X."/>
            <person name="Bachman B."/>
            <person name="Battles P."/>
            <person name="Bell A."/>
            <person name="Bess C."/>
            <person name="Bickham C."/>
            <person name="Chaboub L."/>
            <person name="Chen D."/>
            <person name="Coyle M."/>
            <person name="Deiros D.R."/>
            <person name="Dinh H."/>
            <person name="Forbes L."/>
            <person name="Fowler G."/>
            <person name="Francisco L."/>
            <person name="Fu Q."/>
            <person name="Gubbala S."/>
            <person name="Hale W."/>
            <person name="Han Y."/>
            <person name="Hemphill L."/>
            <person name="Highlander S.K."/>
            <person name="Hirani K."/>
            <person name="Hogues M."/>
            <person name="Jackson L."/>
            <person name="Jakkamsetti A."/>
            <person name="Javaid M."/>
            <person name="Jiang H."/>
            <person name="Korchina V."/>
            <person name="Kovar C."/>
            <person name="Lara F."/>
            <person name="Lee S."/>
            <person name="Mata R."/>
            <person name="Mathew T."/>
            <person name="Moen C."/>
            <person name="Morales K."/>
            <person name="Munidasa M."/>
            <person name="Nazareth L."/>
            <person name="Ngo R."/>
            <person name="Nguyen L."/>
            <person name="Okwuonu G."/>
            <person name="Ongeri F."/>
            <person name="Patil S."/>
            <person name="Petrosino J."/>
            <person name="Pham C."/>
            <person name="Pham P."/>
            <person name="Pu L.-L."/>
            <person name="Puazo M."/>
            <person name="Raj R."/>
            <person name="Reid J."/>
            <person name="Rouhana J."/>
            <person name="Saada N."/>
            <person name="Shang Y."/>
            <person name="Simmons D."/>
            <person name="Thornton R."/>
            <person name="Warren J."/>
            <person name="Weissenberger G."/>
            <person name="Zhang J."/>
            <person name="Zhang L."/>
            <person name="Zhou C."/>
            <person name="Zhu D."/>
            <person name="Muzny D."/>
            <person name="Worley K."/>
            <person name="Gibbs R."/>
        </authorList>
    </citation>
    <scope>NUCLEOTIDE SEQUENCE [LARGE SCALE GENOMIC DNA]</scope>
    <source>
        <strain evidence="2 3">DSM 17361</strain>
    </source>
</reference>
<dbReference type="RefSeq" id="WP_007172878.1">
    <property type="nucleotide sequence ID" value="NZ_GG704780.1"/>
</dbReference>
<dbReference type="Proteomes" id="UP000003160">
    <property type="component" value="Unassembled WGS sequence"/>
</dbReference>
<comment type="caution">
    <text evidence="2">The sequence shown here is derived from an EMBL/GenBank/DDBJ whole genome shotgun (WGS) entry which is preliminary data.</text>
</comment>
<dbReference type="HOGENOM" id="CLU_198315_0_0_10"/>
<name>D1PUX9_9BACT</name>
<organism evidence="2 3">
    <name type="scientific">Hallella bergensis DSM 17361</name>
    <dbReference type="NCBI Taxonomy" id="585502"/>
    <lineage>
        <taxon>Bacteria</taxon>
        <taxon>Pseudomonadati</taxon>
        <taxon>Bacteroidota</taxon>
        <taxon>Bacteroidia</taxon>
        <taxon>Bacteroidales</taxon>
        <taxon>Prevotellaceae</taxon>
        <taxon>Hallella</taxon>
    </lineage>
</organism>
<evidence type="ECO:0000313" key="3">
    <source>
        <dbReference type="Proteomes" id="UP000003160"/>
    </source>
</evidence>
<proteinExistence type="predicted"/>
<evidence type="ECO:0000256" key="1">
    <source>
        <dbReference type="SAM" id="MobiDB-lite"/>
    </source>
</evidence>
<protein>
    <submittedName>
        <fullName evidence="2">Uncharacterized protein</fullName>
    </submittedName>
</protein>
<sequence>MKRKYQIPHISVISMKVEDQLLAISNVTTTDPTDGGDPTGGNGNTPNPFKTSGAKAVQFDVEEDVEEDFKVW</sequence>
<gene>
    <name evidence="2" type="ORF">HMPREF0645_0764</name>
</gene>
<keyword evidence="3" id="KW-1185">Reference proteome</keyword>
<dbReference type="EMBL" id="ACKS01000034">
    <property type="protein sequence ID" value="EFA44699.1"/>
    <property type="molecule type" value="Genomic_DNA"/>
</dbReference>
<dbReference type="AlphaFoldDB" id="D1PUX9"/>